<dbReference type="RefSeq" id="WP_415866943.1">
    <property type="nucleotide sequence ID" value="NZ_CP134537.1"/>
</dbReference>
<dbReference type="InterPro" id="IPR027946">
    <property type="entry name" value="Ogl_dom"/>
</dbReference>
<evidence type="ECO:0000256" key="1">
    <source>
        <dbReference type="SAM" id="SignalP"/>
    </source>
</evidence>
<dbReference type="InterPro" id="IPR015943">
    <property type="entry name" value="WD40/YVTN_repeat-like_dom_sf"/>
</dbReference>
<evidence type="ECO:0000259" key="2">
    <source>
        <dbReference type="Pfam" id="PF14583"/>
    </source>
</evidence>
<name>A0ABY9XXM0_9FLAO</name>
<accession>A0ABY9XXM0</accession>
<dbReference type="Gene3D" id="2.130.10.10">
    <property type="entry name" value="YVTN repeat-like/Quinoprotein amine dehydrogenase"/>
    <property type="match status" value="1"/>
</dbReference>
<keyword evidence="1" id="KW-0732">Signal</keyword>
<dbReference type="SUPFAM" id="SSF82171">
    <property type="entry name" value="DPP6 N-terminal domain-like"/>
    <property type="match status" value="1"/>
</dbReference>
<dbReference type="Proteomes" id="UP001302806">
    <property type="component" value="Chromosome"/>
</dbReference>
<evidence type="ECO:0000313" key="3">
    <source>
        <dbReference type="EMBL" id="WNH10706.1"/>
    </source>
</evidence>
<evidence type="ECO:0000313" key="4">
    <source>
        <dbReference type="Proteomes" id="UP001302806"/>
    </source>
</evidence>
<dbReference type="Pfam" id="PF14583">
    <property type="entry name" value="Pectate_lyase22"/>
    <property type="match status" value="1"/>
</dbReference>
<feature type="chain" id="PRO_5047313807" evidence="1">
    <location>
        <begin position="21"/>
        <end position="416"/>
    </location>
</feature>
<sequence length="416" mass="47920">MKILKLVLFTFLFMCFSCKNKGSVLVTNKQEQIPVKETSKASSLTKIWIDASTGHKVQKLVDRVGDNRSFYFHNNPFLKSKNGTDDLMIFSGNSETGNQFFSVNLKTKEIDQITDQKGNKRGELIGAKTRKVFYMIKDSVFATHIDTHNTEFIYKFDDDVIGSVTSLNADETLLGGALITKEENEIFKKNPKKSSYFDKIYEAKLERSLITIDVNTKEFNNIYSENAWLNHIQFSPTDPDILMYCHEGPWHKVDRIWNINIKTKKNQLIHKRTVHREIAGHEFFSPDGKIIWFDLQIPRGETFYLAGKNLKTGEEKRYGVKRDEWSIHYNISPDMKTFAGDGGDESQVAHAKDGMWLYHFSPKGDSLVSTKLVNMKNHNYDLEPNVHFSPNGKQIIFRANFEGNTQIYAVDIQKQN</sequence>
<keyword evidence="3" id="KW-0456">Lyase</keyword>
<protein>
    <submittedName>
        <fullName evidence="3">Oligogalacturonate lyase family protein</fullName>
    </submittedName>
</protein>
<proteinExistence type="predicted"/>
<dbReference type="GO" id="GO:0016829">
    <property type="term" value="F:lyase activity"/>
    <property type="evidence" value="ECO:0007669"/>
    <property type="project" value="UniProtKB-KW"/>
</dbReference>
<gene>
    <name evidence="3" type="ORF">RHP51_08720</name>
</gene>
<feature type="signal peptide" evidence="1">
    <location>
        <begin position="1"/>
        <end position="20"/>
    </location>
</feature>
<organism evidence="3 4">
    <name type="scientific">Thalassobellus suaedae</name>
    <dbReference type="NCBI Taxonomy" id="3074124"/>
    <lineage>
        <taxon>Bacteria</taxon>
        <taxon>Pseudomonadati</taxon>
        <taxon>Bacteroidota</taxon>
        <taxon>Flavobacteriia</taxon>
        <taxon>Flavobacteriales</taxon>
        <taxon>Flavobacteriaceae</taxon>
        <taxon>Thalassobellus</taxon>
    </lineage>
</organism>
<feature type="domain" description="Oligogalacturonate lyase" evidence="2">
    <location>
        <begin position="46"/>
        <end position="411"/>
    </location>
</feature>
<dbReference type="EMBL" id="CP134537">
    <property type="protein sequence ID" value="WNH10706.1"/>
    <property type="molecule type" value="Genomic_DNA"/>
</dbReference>
<reference evidence="3 4" key="1">
    <citation type="submission" date="2023-09" db="EMBL/GenBank/DDBJ databases">
        <title>Thalassobella suaedae gen. nov., sp. nov., a marine bacterium of the family Flavobacteriaceae isolated from a halophyte Suaeda japonica.</title>
        <authorList>
            <person name="Lee S.Y."/>
            <person name="Hwang C.Y."/>
        </authorList>
    </citation>
    <scope>NUCLEOTIDE SEQUENCE [LARGE SCALE GENOMIC DNA]</scope>
    <source>
        <strain evidence="3 4">HL-DH14</strain>
    </source>
</reference>